<evidence type="ECO:0000259" key="4">
    <source>
        <dbReference type="PROSITE" id="PS50893"/>
    </source>
</evidence>
<gene>
    <name evidence="5" type="ORF">LKD71_03805</name>
</gene>
<comment type="caution">
    <text evidence="5">The sequence shown here is derived from an EMBL/GenBank/DDBJ whole genome shotgun (WGS) entry which is preliminary data.</text>
</comment>
<organism evidence="5 6">
    <name type="scientific">Fusicatenibacter faecihominis</name>
    <dbReference type="NCBI Taxonomy" id="2881276"/>
    <lineage>
        <taxon>Bacteria</taxon>
        <taxon>Bacillati</taxon>
        <taxon>Bacillota</taxon>
        <taxon>Clostridia</taxon>
        <taxon>Lachnospirales</taxon>
        <taxon>Lachnospiraceae</taxon>
        <taxon>Fusicatenibacter</taxon>
    </lineage>
</organism>
<dbReference type="SMART" id="SM00382">
    <property type="entry name" value="AAA"/>
    <property type="match status" value="1"/>
</dbReference>
<dbReference type="InterPro" id="IPR017871">
    <property type="entry name" value="ABC_transporter-like_CS"/>
</dbReference>
<dbReference type="EMBL" id="JAJEPR010000004">
    <property type="protein sequence ID" value="MCC2188958.1"/>
    <property type="molecule type" value="Genomic_DNA"/>
</dbReference>
<accession>A0AAE3DR44</accession>
<evidence type="ECO:0000256" key="2">
    <source>
        <dbReference type="ARBA" id="ARBA00022741"/>
    </source>
</evidence>
<dbReference type="RefSeq" id="WP_227614411.1">
    <property type="nucleotide sequence ID" value="NZ_JAJEPR010000004.1"/>
</dbReference>
<evidence type="ECO:0000313" key="6">
    <source>
        <dbReference type="Proteomes" id="UP001197875"/>
    </source>
</evidence>
<protein>
    <submittedName>
        <fullName evidence="5">ABC transporter ATP-binding protein</fullName>
    </submittedName>
</protein>
<dbReference type="PANTHER" id="PTHR42734">
    <property type="entry name" value="METAL TRANSPORT SYSTEM ATP-BINDING PROTEIN TM_0124-RELATED"/>
    <property type="match status" value="1"/>
</dbReference>
<dbReference type="Pfam" id="PF00005">
    <property type="entry name" value="ABC_tran"/>
    <property type="match status" value="1"/>
</dbReference>
<reference evidence="5 6" key="1">
    <citation type="submission" date="2021-10" db="EMBL/GenBank/DDBJ databases">
        <title>Anaerobic single-cell dispensing facilitates the cultivation of human gut bacteria.</title>
        <authorList>
            <person name="Afrizal A."/>
        </authorList>
    </citation>
    <scope>NUCLEOTIDE SEQUENCE [LARGE SCALE GENOMIC DNA]</scope>
    <source>
        <strain evidence="5 6">CLA-AA-H277</strain>
    </source>
</reference>
<sequence length="261" mass="29027">MIFRVENGCFGYKEKQILKSISFTVGDGEVLSVLGSNGVGKTTLLKCMMGLLKWNSGHSYVDDQEISQMKHKDFWKKIAYVPQAKGAAFGYSALDMVTLGRSAHLGTFAQPGKEDRKAAEEAMEEIGVTYLRDKLCTEMSGGELQMVLIARALTIFPSMLVLDEPESNLDFKNQLIILETIQKLSKNRGISAIVNTHYPEHALKISDKALLLNQDGTNIFGDAAEVINVENMRHSFSVQVHINQFSVDGREYRSVVPLHLV</sequence>
<dbReference type="PROSITE" id="PS50893">
    <property type="entry name" value="ABC_TRANSPORTER_2"/>
    <property type="match status" value="1"/>
</dbReference>
<evidence type="ECO:0000313" key="5">
    <source>
        <dbReference type="EMBL" id="MCC2188958.1"/>
    </source>
</evidence>
<dbReference type="InterPro" id="IPR003593">
    <property type="entry name" value="AAA+_ATPase"/>
</dbReference>
<dbReference type="GO" id="GO:0005524">
    <property type="term" value="F:ATP binding"/>
    <property type="evidence" value="ECO:0007669"/>
    <property type="project" value="UniProtKB-KW"/>
</dbReference>
<keyword evidence="3 5" id="KW-0067">ATP-binding</keyword>
<dbReference type="Gene3D" id="3.40.50.300">
    <property type="entry name" value="P-loop containing nucleotide triphosphate hydrolases"/>
    <property type="match status" value="1"/>
</dbReference>
<evidence type="ECO:0000256" key="1">
    <source>
        <dbReference type="ARBA" id="ARBA00022448"/>
    </source>
</evidence>
<dbReference type="InterPro" id="IPR050153">
    <property type="entry name" value="Metal_Ion_Import_ABC"/>
</dbReference>
<name>A0AAE3DR44_9FIRM</name>
<dbReference type="FunFam" id="3.40.50.300:FF:000134">
    <property type="entry name" value="Iron-enterobactin ABC transporter ATP-binding protein"/>
    <property type="match status" value="1"/>
</dbReference>
<keyword evidence="2" id="KW-0547">Nucleotide-binding</keyword>
<dbReference type="SUPFAM" id="SSF52540">
    <property type="entry name" value="P-loop containing nucleoside triphosphate hydrolases"/>
    <property type="match status" value="1"/>
</dbReference>
<dbReference type="PROSITE" id="PS00211">
    <property type="entry name" value="ABC_TRANSPORTER_1"/>
    <property type="match status" value="1"/>
</dbReference>
<evidence type="ECO:0000256" key="3">
    <source>
        <dbReference type="ARBA" id="ARBA00022840"/>
    </source>
</evidence>
<keyword evidence="6" id="KW-1185">Reference proteome</keyword>
<dbReference type="PANTHER" id="PTHR42734:SF19">
    <property type="entry name" value="IRON COMPOUNDS ABC TRANSPORTER, ATP-BINDING PROTEIN"/>
    <property type="match status" value="1"/>
</dbReference>
<proteinExistence type="predicted"/>
<keyword evidence="1" id="KW-0813">Transport</keyword>
<dbReference type="InterPro" id="IPR027417">
    <property type="entry name" value="P-loop_NTPase"/>
</dbReference>
<dbReference type="CDD" id="cd03214">
    <property type="entry name" value="ABC_Iron-Siderophores_B12_Hemin"/>
    <property type="match status" value="1"/>
</dbReference>
<dbReference type="Proteomes" id="UP001197875">
    <property type="component" value="Unassembled WGS sequence"/>
</dbReference>
<dbReference type="AlphaFoldDB" id="A0AAE3DR44"/>
<feature type="domain" description="ABC transporter" evidence="4">
    <location>
        <begin position="3"/>
        <end position="239"/>
    </location>
</feature>
<dbReference type="InterPro" id="IPR003439">
    <property type="entry name" value="ABC_transporter-like_ATP-bd"/>
</dbReference>
<dbReference type="GO" id="GO:0016887">
    <property type="term" value="F:ATP hydrolysis activity"/>
    <property type="evidence" value="ECO:0007669"/>
    <property type="project" value="InterPro"/>
</dbReference>